<protein>
    <recommendedName>
        <fullName evidence="3">Signal transduction histidine kinase internal region domain-containing protein</fullName>
    </recommendedName>
</protein>
<keyword evidence="1" id="KW-0472">Membrane</keyword>
<gene>
    <name evidence="4" type="ORF">FW778_09740</name>
</gene>
<evidence type="ECO:0000313" key="5">
    <source>
        <dbReference type="Proteomes" id="UP000326903"/>
    </source>
</evidence>
<dbReference type="PANTHER" id="PTHR34220:SF7">
    <property type="entry name" value="SENSOR HISTIDINE KINASE YPDA"/>
    <property type="match status" value="1"/>
</dbReference>
<dbReference type="InterPro" id="IPR036890">
    <property type="entry name" value="HATPase_C_sf"/>
</dbReference>
<dbReference type="InterPro" id="IPR011990">
    <property type="entry name" value="TPR-like_helical_dom_sf"/>
</dbReference>
<dbReference type="InterPro" id="IPR050640">
    <property type="entry name" value="Bact_2-comp_sensor_kinase"/>
</dbReference>
<organism evidence="4 5">
    <name type="scientific">Ginsengibacter hankyongi</name>
    <dbReference type="NCBI Taxonomy" id="2607284"/>
    <lineage>
        <taxon>Bacteria</taxon>
        <taxon>Pseudomonadati</taxon>
        <taxon>Bacteroidota</taxon>
        <taxon>Chitinophagia</taxon>
        <taxon>Chitinophagales</taxon>
        <taxon>Chitinophagaceae</taxon>
        <taxon>Ginsengibacter</taxon>
    </lineage>
</organism>
<dbReference type="SUPFAM" id="SSF48452">
    <property type="entry name" value="TPR-like"/>
    <property type="match status" value="2"/>
</dbReference>
<dbReference type="InterPro" id="IPR010559">
    <property type="entry name" value="Sig_transdc_His_kin_internal"/>
</dbReference>
<feature type="domain" description="Signal transduction histidine kinase internal region" evidence="3">
    <location>
        <begin position="401"/>
        <end position="480"/>
    </location>
</feature>
<keyword evidence="5" id="KW-1185">Reference proteome</keyword>
<evidence type="ECO:0000259" key="3">
    <source>
        <dbReference type="Pfam" id="PF06580"/>
    </source>
</evidence>
<dbReference type="PANTHER" id="PTHR34220">
    <property type="entry name" value="SENSOR HISTIDINE KINASE YPDA"/>
    <property type="match status" value="1"/>
</dbReference>
<dbReference type="GO" id="GO:0000155">
    <property type="term" value="F:phosphorelay sensor kinase activity"/>
    <property type="evidence" value="ECO:0007669"/>
    <property type="project" value="InterPro"/>
</dbReference>
<evidence type="ECO:0000256" key="2">
    <source>
        <dbReference type="SAM" id="SignalP"/>
    </source>
</evidence>
<evidence type="ECO:0000256" key="1">
    <source>
        <dbReference type="SAM" id="Phobius"/>
    </source>
</evidence>
<keyword evidence="1" id="KW-0812">Transmembrane</keyword>
<dbReference type="RefSeq" id="WP_150414507.1">
    <property type="nucleotide sequence ID" value="NZ_VYQF01000002.1"/>
</dbReference>
<keyword evidence="1" id="KW-1133">Transmembrane helix</keyword>
<sequence length="609" mass="70227">MRKQFILLAILYFFSGNIFSQDNSYVDSLVNWINEHPKVDSQYIQTLHRLSYRYSENDVKKSYYYYQKVQDLSDSLNFTFGKSLAQINLGILLSNSASLDASNNAFFKAIDYADECGALRLKSVSLNNAADNFLSLRNFEKCREYTNEAIPINIKLKAWRGVAINYELLQRCDLSQKLYADAREKLIKGMPYAILANENYIFSQYSVGFGKLYALANKVDSAKYYFRKAIDEAKAENDLRNQFSAYLAEAKYLKNLRSKKRLTLLDSALNIAKKTQYFEGISKASEQLSITYDQMGLTDSALNYFRLYRSGFDSLFSQNTSLNLIINESEWLVKKKEIENQHLLELSQLQKKQIVFKNALLLSALILLVLTIVIAFFINKSIQAKKKKTESAFKQKIAESQIQSLRAQMNPHFIFNSLNSIENFMMQNEKRKASDYLHKFALLIRTILDSSRNEITTVSLDMEALKLYIDLEQMRFHNKFRYEEFVDPKLLSGDYNVPSLLIQPYVENAIVHGIAHSDKNNLILTVSATLEGEFIKYVIEDNGIGRNQAEDYNKINKLHHKSVGLKITEDRVRLFNKDENLNGHIKIIDVYNTDKKPGGTRVEVKIKAI</sequence>
<feature type="signal peptide" evidence="2">
    <location>
        <begin position="1"/>
        <end position="20"/>
    </location>
</feature>
<dbReference type="Gene3D" id="3.30.565.10">
    <property type="entry name" value="Histidine kinase-like ATPase, C-terminal domain"/>
    <property type="match status" value="1"/>
</dbReference>
<dbReference type="EMBL" id="VYQF01000002">
    <property type="protein sequence ID" value="KAA9039110.1"/>
    <property type="molecule type" value="Genomic_DNA"/>
</dbReference>
<name>A0A5J5IFM3_9BACT</name>
<feature type="chain" id="PRO_5023837261" description="Signal transduction histidine kinase internal region domain-containing protein" evidence="2">
    <location>
        <begin position="21"/>
        <end position="609"/>
    </location>
</feature>
<dbReference type="SUPFAM" id="SSF55874">
    <property type="entry name" value="ATPase domain of HSP90 chaperone/DNA topoisomerase II/histidine kinase"/>
    <property type="match status" value="1"/>
</dbReference>
<dbReference type="Proteomes" id="UP000326903">
    <property type="component" value="Unassembled WGS sequence"/>
</dbReference>
<dbReference type="GO" id="GO:0016020">
    <property type="term" value="C:membrane"/>
    <property type="evidence" value="ECO:0007669"/>
    <property type="project" value="InterPro"/>
</dbReference>
<dbReference type="Pfam" id="PF06580">
    <property type="entry name" value="His_kinase"/>
    <property type="match status" value="1"/>
</dbReference>
<feature type="transmembrane region" description="Helical" evidence="1">
    <location>
        <begin position="359"/>
        <end position="378"/>
    </location>
</feature>
<keyword evidence="2" id="KW-0732">Signal</keyword>
<dbReference type="Gene3D" id="1.25.40.10">
    <property type="entry name" value="Tetratricopeptide repeat domain"/>
    <property type="match status" value="1"/>
</dbReference>
<dbReference type="AlphaFoldDB" id="A0A5J5IFM3"/>
<evidence type="ECO:0000313" key="4">
    <source>
        <dbReference type="EMBL" id="KAA9039110.1"/>
    </source>
</evidence>
<proteinExistence type="predicted"/>
<reference evidence="4 5" key="1">
    <citation type="submission" date="2019-09" db="EMBL/GenBank/DDBJ databases">
        <title>Draft genome sequence of Ginsengibacter sp. BR5-29.</title>
        <authorList>
            <person name="Im W.-T."/>
        </authorList>
    </citation>
    <scope>NUCLEOTIDE SEQUENCE [LARGE SCALE GENOMIC DNA]</scope>
    <source>
        <strain evidence="4 5">BR5-29</strain>
    </source>
</reference>
<comment type="caution">
    <text evidence="4">The sequence shown here is derived from an EMBL/GenBank/DDBJ whole genome shotgun (WGS) entry which is preliminary data.</text>
</comment>
<accession>A0A5J5IFM3</accession>